<name>A0A7C9MR90_9BACT</name>
<dbReference type="InterPro" id="IPR012337">
    <property type="entry name" value="RNaseH-like_sf"/>
</dbReference>
<dbReference type="EMBL" id="WVUD01000079">
    <property type="protein sequence ID" value="MYL85332.1"/>
    <property type="molecule type" value="Genomic_DNA"/>
</dbReference>
<dbReference type="Proteomes" id="UP000482487">
    <property type="component" value="Unassembled WGS sequence"/>
</dbReference>
<gene>
    <name evidence="2" type="ORF">GTA51_19750</name>
</gene>
<dbReference type="Pfam" id="PF13683">
    <property type="entry name" value="rve_3"/>
    <property type="match status" value="1"/>
</dbReference>
<reference evidence="2 3" key="1">
    <citation type="submission" date="2020-01" db="EMBL/GenBank/DDBJ databases">
        <title>Genome sequence of Desulfovibrio aerotolerans DSM 16695(T).</title>
        <authorList>
            <person name="Karnachuk O."/>
            <person name="Avakyan M."/>
            <person name="Mardanov A."/>
            <person name="Kadnikov V."/>
            <person name="Ravin N."/>
        </authorList>
    </citation>
    <scope>NUCLEOTIDE SEQUENCE [LARGE SCALE GENOMIC DNA]</scope>
    <source>
        <strain evidence="2 3">DSM 16695</strain>
    </source>
</reference>
<sequence>MDNVFIERLWRSVKWECISPRELETGSQAREALDDWFRLYNEQRPHTAFDGLRPMEVYRDAQRAPKAA</sequence>
<dbReference type="InterPro" id="IPR001584">
    <property type="entry name" value="Integrase_cat-core"/>
</dbReference>
<feature type="domain" description="Integrase catalytic" evidence="1">
    <location>
        <begin position="1"/>
        <end position="54"/>
    </location>
</feature>
<evidence type="ECO:0000313" key="2">
    <source>
        <dbReference type="EMBL" id="MYL85332.1"/>
    </source>
</evidence>
<evidence type="ECO:0000259" key="1">
    <source>
        <dbReference type="Pfam" id="PF13683"/>
    </source>
</evidence>
<keyword evidence="3" id="KW-1185">Reference proteome</keyword>
<dbReference type="SUPFAM" id="SSF53098">
    <property type="entry name" value="Ribonuclease H-like"/>
    <property type="match status" value="1"/>
</dbReference>
<dbReference type="GO" id="GO:0015074">
    <property type="term" value="P:DNA integration"/>
    <property type="evidence" value="ECO:0007669"/>
    <property type="project" value="InterPro"/>
</dbReference>
<proteinExistence type="predicted"/>
<comment type="caution">
    <text evidence="2">The sequence shown here is derived from an EMBL/GenBank/DDBJ whole genome shotgun (WGS) entry which is preliminary data.</text>
</comment>
<evidence type="ECO:0000313" key="3">
    <source>
        <dbReference type="Proteomes" id="UP000482487"/>
    </source>
</evidence>
<organism evidence="2 3">
    <name type="scientific">Solidesulfovibrio aerotolerans</name>
    <dbReference type="NCBI Taxonomy" id="295255"/>
    <lineage>
        <taxon>Bacteria</taxon>
        <taxon>Pseudomonadati</taxon>
        <taxon>Thermodesulfobacteriota</taxon>
        <taxon>Desulfovibrionia</taxon>
        <taxon>Desulfovibrionales</taxon>
        <taxon>Desulfovibrionaceae</taxon>
        <taxon>Solidesulfovibrio</taxon>
    </lineage>
</organism>
<dbReference type="AlphaFoldDB" id="A0A7C9MR90"/>
<accession>A0A7C9MR90</accession>
<dbReference type="OrthoDB" id="9766656at2"/>
<protein>
    <submittedName>
        <fullName evidence="2">Transposase</fullName>
    </submittedName>
</protein>